<dbReference type="EMBL" id="JAGTTL010000002">
    <property type="protein sequence ID" value="KAK6326172.1"/>
    <property type="molecule type" value="Genomic_DNA"/>
</dbReference>
<dbReference type="InterPro" id="IPR003598">
    <property type="entry name" value="Ig_sub2"/>
</dbReference>
<sequence>MEGTSVSLICSAAAPCPSLPPTLTWTPTLSDSVEDSQETPNQVITSILNFTASHVHHGEKISCTASYKRQAGKSDKSSKTYLTVTVLYSPKNTSVSVSPSSSVVEGSSVSLTCSSNANPAVGRYNWYRVNGEQVTTVGARRMLSVQVPADDSYFYCEASNDHGTENSSVIQLDGMYPPKNTSVSVSPSSSVVEGSSVTLTCSSNANPAVKSYNWYRVNGEQVAPVKSTRVLTVQVSPDNTQFYCEARNDHGLQKSAVFQLVVEGSSLTLTCSSNANPAVKTYNWYRVNESKMVPMESRSQSLVLQDISESGLFCCEAQNSYGKEMASIFVYLHHCPSTPTVIFRVYRYIRLSRGLKSVDDTYATLEISNVTSTYEVIQRKEHGSRGAQRETSGSDM</sequence>
<organism evidence="2 3">
    <name type="scientific">Coregonus suidteri</name>
    <dbReference type="NCBI Taxonomy" id="861788"/>
    <lineage>
        <taxon>Eukaryota</taxon>
        <taxon>Metazoa</taxon>
        <taxon>Chordata</taxon>
        <taxon>Craniata</taxon>
        <taxon>Vertebrata</taxon>
        <taxon>Euteleostomi</taxon>
        <taxon>Actinopterygii</taxon>
        <taxon>Neopterygii</taxon>
        <taxon>Teleostei</taxon>
        <taxon>Protacanthopterygii</taxon>
        <taxon>Salmoniformes</taxon>
        <taxon>Salmonidae</taxon>
        <taxon>Coregoninae</taxon>
        <taxon>Coregonus</taxon>
    </lineage>
</organism>
<protein>
    <recommendedName>
        <fullName evidence="1">Ig-like domain-containing protein</fullName>
    </recommendedName>
</protein>
<feature type="domain" description="Ig-like" evidence="1">
    <location>
        <begin position="178"/>
        <end position="259"/>
    </location>
</feature>
<dbReference type="SMART" id="SM00409">
    <property type="entry name" value="IG"/>
    <property type="match status" value="4"/>
</dbReference>
<evidence type="ECO:0000313" key="3">
    <source>
        <dbReference type="Proteomes" id="UP001356427"/>
    </source>
</evidence>
<dbReference type="Pfam" id="PF13895">
    <property type="entry name" value="Ig_2"/>
    <property type="match status" value="1"/>
</dbReference>
<dbReference type="Proteomes" id="UP001356427">
    <property type="component" value="Unassembled WGS sequence"/>
</dbReference>
<name>A0AAN8MFU3_9TELE</name>
<gene>
    <name evidence="2" type="ORF">J4Q44_G00018170</name>
</gene>
<feature type="domain" description="Ig-like" evidence="1">
    <location>
        <begin position="90"/>
        <end position="171"/>
    </location>
</feature>
<dbReference type="InterPro" id="IPR007110">
    <property type="entry name" value="Ig-like_dom"/>
</dbReference>
<dbReference type="SMART" id="SM00408">
    <property type="entry name" value="IGc2"/>
    <property type="match status" value="3"/>
</dbReference>
<evidence type="ECO:0000313" key="2">
    <source>
        <dbReference type="EMBL" id="KAK6326172.1"/>
    </source>
</evidence>
<dbReference type="Pfam" id="PF13927">
    <property type="entry name" value="Ig_3"/>
    <property type="match status" value="1"/>
</dbReference>
<comment type="caution">
    <text evidence="2">The sequence shown here is derived from an EMBL/GenBank/DDBJ whole genome shotgun (WGS) entry which is preliminary data.</text>
</comment>
<dbReference type="InterPro" id="IPR013783">
    <property type="entry name" value="Ig-like_fold"/>
</dbReference>
<dbReference type="PANTHER" id="PTHR46013">
    <property type="entry name" value="VASCULAR CELL ADHESION MOLECULE 1"/>
    <property type="match status" value="1"/>
</dbReference>
<feature type="domain" description="Ig-like" evidence="1">
    <location>
        <begin position="263"/>
        <end position="326"/>
    </location>
</feature>
<dbReference type="InterPro" id="IPR003599">
    <property type="entry name" value="Ig_sub"/>
</dbReference>
<dbReference type="AlphaFoldDB" id="A0AAN8MFU3"/>
<feature type="domain" description="Ig-like" evidence="1">
    <location>
        <begin position="1"/>
        <end position="85"/>
    </location>
</feature>
<keyword evidence="3" id="KW-1185">Reference proteome</keyword>
<dbReference type="PROSITE" id="PS50835">
    <property type="entry name" value="IG_LIKE"/>
    <property type="match status" value="4"/>
</dbReference>
<dbReference type="PANTHER" id="PTHR46013:SF4">
    <property type="entry name" value="B-CELL RECEPTOR CD22-RELATED"/>
    <property type="match status" value="1"/>
</dbReference>
<accession>A0AAN8MFU3</accession>
<reference evidence="2 3" key="1">
    <citation type="submission" date="2021-04" db="EMBL/GenBank/DDBJ databases">
        <authorList>
            <person name="De Guttry C."/>
            <person name="Zahm M."/>
            <person name="Klopp C."/>
            <person name="Cabau C."/>
            <person name="Louis A."/>
            <person name="Berthelot C."/>
            <person name="Parey E."/>
            <person name="Roest Crollius H."/>
            <person name="Montfort J."/>
            <person name="Robinson-Rechavi M."/>
            <person name="Bucao C."/>
            <person name="Bouchez O."/>
            <person name="Gislard M."/>
            <person name="Lluch J."/>
            <person name="Milhes M."/>
            <person name="Lampietro C."/>
            <person name="Lopez Roques C."/>
            <person name="Donnadieu C."/>
            <person name="Braasch I."/>
            <person name="Desvignes T."/>
            <person name="Postlethwait J."/>
            <person name="Bobe J."/>
            <person name="Wedekind C."/>
            <person name="Guiguen Y."/>
        </authorList>
    </citation>
    <scope>NUCLEOTIDE SEQUENCE [LARGE SCALE GENOMIC DNA]</scope>
    <source>
        <strain evidence="2">Cs_M1</strain>
        <tissue evidence="2">Blood</tissue>
    </source>
</reference>
<dbReference type="SUPFAM" id="SSF48726">
    <property type="entry name" value="Immunoglobulin"/>
    <property type="match status" value="4"/>
</dbReference>
<evidence type="ECO:0000259" key="1">
    <source>
        <dbReference type="PROSITE" id="PS50835"/>
    </source>
</evidence>
<dbReference type="Gene3D" id="2.60.40.10">
    <property type="entry name" value="Immunoglobulins"/>
    <property type="match status" value="4"/>
</dbReference>
<dbReference type="InterPro" id="IPR036179">
    <property type="entry name" value="Ig-like_dom_sf"/>
</dbReference>
<proteinExistence type="predicted"/>